<dbReference type="PANTHER" id="PTHR33164">
    <property type="entry name" value="TRANSCRIPTIONAL REGULATOR, MARR FAMILY"/>
    <property type="match status" value="1"/>
</dbReference>
<keyword evidence="1" id="KW-0805">Transcription regulation</keyword>
<dbReference type="InterPro" id="IPR036390">
    <property type="entry name" value="WH_DNA-bd_sf"/>
</dbReference>
<dbReference type="RefSeq" id="WP_310471005.1">
    <property type="nucleotide sequence ID" value="NZ_CP136522.1"/>
</dbReference>
<dbReference type="InterPro" id="IPR000835">
    <property type="entry name" value="HTH_MarR-typ"/>
</dbReference>
<evidence type="ECO:0000259" key="4">
    <source>
        <dbReference type="PROSITE" id="PS50995"/>
    </source>
</evidence>
<name>A0ABZ0K3M3_9GAMM</name>
<dbReference type="EMBL" id="CP136522">
    <property type="protein sequence ID" value="WOT06732.1"/>
    <property type="molecule type" value="Genomic_DNA"/>
</dbReference>
<evidence type="ECO:0000256" key="2">
    <source>
        <dbReference type="ARBA" id="ARBA00023125"/>
    </source>
</evidence>
<keyword evidence="2" id="KW-0238">DNA-binding</keyword>
<dbReference type="SUPFAM" id="SSF46785">
    <property type="entry name" value="Winged helix' DNA-binding domain"/>
    <property type="match status" value="1"/>
</dbReference>
<reference evidence="5 6" key="1">
    <citation type="submission" date="2023-10" db="EMBL/GenBank/DDBJ databases">
        <title>Complete genome sequence of Shewanella sp. DAU334.</title>
        <authorList>
            <person name="Lee Y.-S."/>
            <person name="Jeong H.-R."/>
            <person name="Hwang E.-J."/>
            <person name="Choi Y.-L."/>
            <person name="Kim G.-D."/>
        </authorList>
    </citation>
    <scope>NUCLEOTIDE SEQUENCE [LARGE SCALE GENOMIC DNA]</scope>
    <source>
        <strain evidence="5 6">DAU334</strain>
    </source>
</reference>
<evidence type="ECO:0000256" key="1">
    <source>
        <dbReference type="ARBA" id="ARBA00023015"/>
    </source>
</evidence>
<dbReference type="Pfam" id="PF22381">
    <property type="entry name" value="Staph_reg_Sar_Rot"/>
    <property type="match status" value="1"/>
</dbReference>
<gene>
    <name evidence="5" type="ORF">RGE70_08275</name>
</gene>
<proteinExistence type="predicted"/>
<evidence type="ECO:0000256" key="3">
    <source>
        <dbReference type="ARBA" id="ARBA00023163"/>
    </source>
</evidence>
<dbReference type="Gene3D" id="1.10.10.10">
    <property type="entry name" value="Winged helix-like DNA-binding domain superfamily/Winged helix DNA-binding domain"/>
    <property type="match status" value="1"/>
</dbReference>
<keyword evidence="3" id="KW-0804">Transcription</keyword>
<accession>A0ABZ0K3M3</accession>
<evidence type="ECO:0000313" key="6">
    <source>
        <dbReference type="Proteomes" id="UP001529491"/>
    </source>
</evidence>
<sequence>MRKLDDDESDLNVSLMIEISMFNKLVTAAFMPKIRKSGLTLPQVHVLMILFREKRPLTVSELIEFTISTSGNTDVVVNNLIKAGLVLKKKDKTDKRKRLVELTEAGLEKASKEYKDYMVSVVKVLSPSSTAQKQELFSEFKKLNKGIRENF</sequence>
<dbReference type="SMART" id="SM00347">
    <property type="entry name" value="HTH_MARR"/>
    <property type="match status" value="1"/>
</dbReference>
<dbReference type="InterPro" id="IPR036388">
    <property type="entry name" value="WH-like_DNA-bd_sf"/>
</dbReference>
<feature type="domain" description="HTH marR-type" evidence="4">
    <location>
        <begin position="1"/>
        <end position="145"/>
    </location>
</feature>
<dbReference type="Proteomes" id="UP001529491">
    <property type="component" value="Chromosome"/>
</dbReference>
<organism evidence="5 6">
    <name type="scientific">Shewanella youngdeokensis</name>
    <dbReference type="NCBI Taxonomy" id="2999068"/>
    <lineage>
        <taxon>Bacteria</taxon>
        <taxon>Pseudomonadati</taxon>
        <taxon>Pseudomonadota</taxon>
        <taxon>Gammaproteobacteria</taxon>
        <taxon>Alteromonadales</taxon>
        <taxon>Shewanellaceae</taxon>
        <taxon>Shewanella</taxon>
    </lineage>
</organism>
<protein>
    <submittedName>
        <fullName evidence="5">MarR family transcriptional regulator</fullName>
    </submittedName>
</protein>
<dbReference type="InterPro" id="IPR039422">
    <property type="entry name" value="MarR/SlyA-like"/>
</dbReference>
<keyword evidence="6" id="KW-1185">Reference proteome</keyword>
<dbReference type="InterPro" id="IPR055166">
    <property type="entry name" value="Transc_reg_Sar_Rot_HTH"/>
</dbReference>
<dbReference type="PROSITE" id="PS50995">
    <property type="entry name" value="HTH_MARR_2"/>
    <property type="match status" value="1"/>
</dbReference>
<dbReference type="PANTHER" id="PTHR33164:SF43">
    <property type="entry name" value="HTH-TYPE TRANSCRIPTIONAL REPRESSOR YETL"/>
    <property type="match status" value="1"/>
</dbReference>
<evidence type="ECO:0000313" key="5">
    <source>
        <dbReference type="EMBL" id="WOT06732.1"/>
    </source>
</evidence>